<keyword evidence="8" id="KW-1133">Transmembrane helix</keyword>
<proteinExistence type="inferred from homology"/>
<comment type="subcellular location">
    <subcellularLocation>
        <location evidence="1">Secreted</location>
    </subcellularLocation>
</comment>
<accession>A0A8D1BN44</accession>
<dbReference type="PRINTS" id="PR00774">
    <property type="entry name" value="GUANYLIN"/>
</dbReference>
<evidence type="ECO:0000256" key="2">
    <source>
        <dbReference type="ARBA" id="ARBA00009883"/>
    </source>
</evidence>
<dbReference type="PANTHER" id="PTHR11318">
    <property type="entry name" value="GUANYLIN FAMILY MEMBER"/>
    <property type="match status" value="1"/>
</dbReference>
<evidence type="ECO:0000256" key="7">
    <source>
        <dbReference type="ARBA" id="ARBA00041176"/>
    </source>
</evidence>
<dbReference type="GO" id="GO:0030250">
    <property type="term" value="F:guanylate cyclase activator activity"/>
    <property type="evidence" value="ECO:0007669"/>
    <property type="project" value="InterPro"/>
</dbReference>
<sequence>MSDQGAGAWPIKSCWLRRQVRARWTATAAAGYSGSEMASRAAAGLLLCGVALVFLVLLQGTQSVYIQYQGFRVQLKSVKKLSDLEGQWAPSPRLQAQSPQPSVCHHSALPPDLQPICQSEEAASIFQALRTIAGDDCELCVNVAWVWHEAVGPKVGGDSGPPKAAWLLNKDSHPHPESGVQVFPLRAMGGASWEAGWVAEKGQTVSQAIAWFPRLRTCVLEALVHVEGATLWVGMSHLKPRASRAI</sequence>
<protein>
    <recommendedName>
        <fullName evidence="7">Guanylate cyclase activator 2B</fullName>
    </recommendedName>
</protein>
<feature type="transmembrane region" description="Helical" evidence="8">
    <location>
        <begin position="41"/>
        <end position="58"/>
    </location>
</feature>
<dbReference type="Proteomes" id="UP000694722">
    <property type="component" value="Unplaced"/>
</dbReference>
<keyword evidence="4" id="KW-0732">Signal</keyword>
<dbReference type="AlphaFoldDB" id="A0A8D1BN44"/>
<dbReference type="InterPro" id="IPR000879">
    <property type="entry name" value="Guanylin"/>
</dbReference>
<dbReference type="PANTHER" id="PTHR11318:SF4">
    <property type="entry name" value="GUANYLATE CYCLASE ACTIVATOR 2B"/>
    <property type="match status" value="1"/>
</dbReference>
<dbReference type="Gene3D" id="3.90.1450.10">
    <property type="entry name" value="Guanylin"/>
    <property type="match status" value="1"/>
</dbReference>
<evidence type="ECO:0000256" key="6">
    <source>
        <dbReference type="ARBA" id="ARBA00037765"/>
    </source>
</evidence>
<keyword evidence="5" id="KW-1015">Disulfide bond</keyword>
<reference evidence="9" key="1">
    <citation type="submission" date="2025-08" db="UniProtKB">
        <authorList>
            <consortium name="Ensembl"/>
        </authorList>
    </citation>
    <scope>IDENTIFICATION</scope>
</reference>
<evidence type="ECO:0000256" key="8">
    <source>
        <dbReference type="SAM" id="Phobius"/>
    </source>
</evidence>
<keyword evidence="8" id="KW-0472">Membrane</keyword>
<dbReference type="Ensembl" id="ENSSSCT00040008139.1">
    <property type="protein sequence ID" value="ENSSSCP00040003197.1"/>
    <property type="gene ID" value="ENSSSCG00040006182.1"/>
</dbReference>
<keyword evidence="3" id="KW-0964">Secreted</keyword>
<keyword evidence="8" id="KW-0812">Transmembrane</keyword>
<dbReference type="Pfam" id="PF02058">
    <property type="entry name" value="Guanylin"/>
    <property type="match status" value="1"/>
</dbReference>
<comment type="similarity">
    <text evidence="2">Belongs to the guanylin family.</text>
</comment>
<dbReference type="FunFam" id="3.90.1450.10:FF:000001">
    <property type="entry name" value="Guanylate cyclase activator 2B"/>
    <property type="match status" value="1"/>
</dbReference>
<evidence type="ECO:0000256" key="1">
    <source>
        <dbReference type="ARBA" id="ARBA00004613"/>
    </source>
</evidence>
<organism evidence="9 10">
    <name type="scientific">Sus scrofa</name>
    <name type="common">Pig</name>
    <dbReference type="NCBI Taxonomy" id="9823"/>
    <lineage>
        <taxon>Eukaryota</taxon>
        <taxon>Metazoa</taxon>
        <taxon>Chordata</taxon>
        <taxon>Craniata</taxon>
        <taxon>Vertebrata</taxon>
        <taxon>Euteleostomi</taxon>
        <taxon>Mammalia</taxon>
        <taxon>Eutheria</taxon>
        <taxon>Laurasiatheria</taxon>
        <taxon>Artiodactyla</taxon>
        <taxon>Suina</taxon>
        <taxon>Suidae</taxon>
        <taxon>Sus</taxon>
    </lineage>
</organism>
<evidence type="ECO:0000256" key="5">
    <source>
        <dbReference type="ARBA" id="ARBA00023157"/>
    </source>
</evidence>
<evidence type="ECO:0000256" key="3">
    <source>
        <dbReference type="ARBA" id="ARBA00022525"/>
    </source>
</evidence>
<evidence type="ECO:0000313" key="10">
    <source>
        <dbReference type="Proteomes" id="UP000694722"/>
    </source>
</evidence>
<evidence type="ECO:0000313" key="9">
    <source>
        <dbReference type="Ensembl" id="ENSSSCP00040003197.1"/>
    </source>
</evidence>
<name>A0A8D1BN44_PIG</name>
<dbReference type="GO" id="GO:0005576">
    <property type="term" value="C:extracellular region"/>
    <property type="evidence" value="ECO:0007669"/>
    <property type="project" value="UniProtKB-SubCell"/>
</dbReference>
<comment type="function">
    <text evidence="6">Endogenous activator of intestinal guanylate cyclase. It stimulates this enzyme through the same receptor binding region as the heat-stable enterotoxins. May be a potent physiological regulator of intestinal fluid and electrolyte transport. May be an autocrine/paracrine regulator of intestinal salt and water transport.</text>
</comment>
<dbReference type="SUPFAM" id="SSF89890">
    <property type="entry name" value="Proguanylin"/>
    <property type="match status" value="1"/>
</dbReference>
<dbReference type="InterPro" id="IPR036382">
    <property type="entry name" value="Guanylin_sf"/>
</dbReference>
<evidence type="ECO:0000256" key="4">
    <source>
        <dbReference type="ARBA" id="ARBA00022729"/>
    </source>
</evidence>